<comment type="similarity">
    <text evidence="2">Belongs to the bacterial solute-binding protein 5 family.</text>
</comment>
<dbReference type="CDD" id="cd08490">
    <property type="entry name" value="PBP2_NikA_DppA_OppA_like_3"/>
    <property type="match status" value="1"/>
</dbReference>
<evidence type="ECO:0000313" key="6">
    <source>
        <dbReference type="EMBL" id="SDN43672.1"/>
    </source>
</evidence>
<sequence length="513" mass="58852">MRFIKFLLCLCLLFFAVGNGIGKELGKGMSRLVIIPSWPVKSLDPSKGGYPLLRYNIAETLVGVDKEGRLKSSLATSWSVHQDKITWEFKLRKRVKFHDNSPMDAFNVAKYLRFIFHKTGLDKLVPIKEIKASDKYTLLIVTEKPFAPLPAYLACAKTAILSTNSFDSKNNFTSPIATGPFKVVKFTSMREVLLDRFSSYWGNQAKVDKVVLKSIPDPRSRVPMILSGEVDIAQLIPPQSVLELTKFSNIKIVKYPITRVRMLQLNCLKNIFRDKRIRRALQYAINREAIDKEILDGAGMSAGALFPPLLVWSAKIKPYSYNIHQAKVLLEKAGWKDIDGDGILENTKTKEKFIIKLVTYPERAELPLIAEVLQDQFRKIGVKVELEVVKVAAIKSIRKKGDFDIILLSRGLFFIPDPDFIMMQDYYSGRKKWGWGAYGWKSQEVDCLLEQARTDFNFKNRLNMYRKVQNIIYNESPVIFIDYYVNIDAIRSNISDYNGHITEFSYELNRIKK</sequence>
<dbReference type="Gene3D" id="3.10.105.10">
    <property type="entry name" value="Dipeptide-binding Protein, Domain 3"/>
    <property type="match status" value="1"/>
</dbReference>
<evidence type="ECO:0000313" key="7">
    <source>
        <dbReference type="Proteomes" id="UP000199602"/>
    </source>
</evidence>
<dbReference type="PANTHER" id="PTHR30290:SF10">
    <property type="entry name" value="PERIPLASMIC OLIGOPEPTIDE-BINDING PROTEIN-RELATED"/>
    <property type="match status" value="1"/>
</dbReference>
<dbReference type="AlphaFoldDB" id="A0A1H0BDB7"/>
<dbReference type="PANTHER" id="PTHR30290">
    <property type="entry name" value="PERIPLASMIC BINDING COMPONENT OF ABC TRANSPORTER"/>
    <property type="match status" value="1"/>
</dbReference>
<dbReference type="InterPro" id="IPR000914">
    <property type="entry name" value="SBP_5_dom"/>
</dbReference>
<dbReference type="PIRSF" id="PIRSF002741">
    <property type="entry name" value="MppA"/>
    <property type="match status" value="1"/>
</dbReference>
<keyword evidence="4" id="KW-0732">Signal</keyword>
<dbReference type="SUPFAM" id="SSF53850">
    <property type="entry name" value="Periplasmic binding protein-like II"/>
    <property type="match status" value="1"/>
</dbReference>
<evidence type="ECO:0000256" key="1">
    <source>
        <dbReference type="ARBA" id="ARBA00004196"/>
    </source>
</evidence>
<proteinExistence type="inferred from homology"/>
<dbReference type="GO" id="GO:0030288">
    <property type="term" value="C:outer membrane-bounded periplasmic space"/>
    <property type="evidence" value="ECO:0007669"/>
    <property type="project" value="UniProtKB-ARBA"/>
</dbReference>
<dbReference type="OrthoDB" id="9772924at2"/>
<evidence type="ECO:0000256" key="3">
    <source>
        <dbReference type="ARBA" id="ARBA00022448"/>
    </source>
</evidence>
<dbReference type="STRING" id="206665.SAMN04488516_102133"/>
<evidence type="ECO:0000256" key="2">
    <source>
        <dbReference type="ARBA" id="ARBA00005695"/>
    </source>
</evidence>
<dbReference type="InterPro" id="IPR030678">
    <property type="entry name" value="Peptide/Ni-bd"/>
</dbReference>
<name>A0A1H0BDB7_9BACT</name>
<dbReference type="EMBL" id="FNIN01000002">
    <property type="protein sequence ID" value="SDN43672.1"/>
    <property type="molecule type" value="Genomic_DNA"/>
</dbReference>
<dbReference type="GO" id="GO:1904680">
    <property type="term" value="F:peptide transmembrane transporter activity"/>
    <property type="evidence" value="ECO:0007669"/>
    <property type="project" value="TreeGrafter"/>
</dbReference>
<feature type="domain" description="Solute-binding protein family 5" evidence="5">
    <location>
        <begin position="71"/>
        <end position="430"/>
    </location>
</feature>
<comment type="subcellular location">
    <subcellularLocation>
        <location evidence="1">Cell envelope</location>
    </subcellularLocation>
</comment>
<dbReference type="Proteomes" id="UP000199602">
    <property type="component" value="Unassembled WGS sequence"/>
</dbReference>
<protein>
    <submittedName>
        <fullName evidence="6">Peptide/nickel transport system substrate-binding protein</fullName>
    </submittedName>
</protein>
<evidence type="ECO:0000259" key="5">
    <source>
        <dbReference type="Pfam" id="PF00496"/>
    </source>
</evidence>
<dbReference type="GO" id="GO:0043190">
    <property type="term" value="C:ATP-binding cassette (ABC) transporter complex"/>
    <property type="evidence" value="ECO:0007669"/>
    <property type="project" value="InterPro"/>
</dbReference>
<organism evidence="6 7">
    <name type="scientific">Desulfonauticus submarinus</name>
    <dbReference type="NCBI Taxonomy" id="206665"/>
    <lineage>
        <taxon>Bacteria</taxon>
        <taxon>Pseudomonadati</taxon>
        <taxon>Thermodesulfobacteriota</taxon>
        <taxon>Desulfovibrionia</taxon>
        <taxon>Desulfovibrionales</taxon>
        <taxon>Desulfonauticaceae</taxon>
        <taxon>Desulfonauticus</taxon>
    </lineage>
</organism>
<evidence type="ECO:0000256" key="4">
    <source>
        <dbReference type="ARBA" id="ARBA00022729"/>
    </source>
</evidence>
<accession>A0A1H0BDB7</accession>
<dbReference type="Gene3D" id="3.40.190.10">
    <property type="entry name" value="Periplasmic binding protein-like II"/>
    <property type="match status" value="1"/>
</dbReference>
<reference evidence="6 7" key="1">
    <citation type="submission" date="2016-10" db="EMBL/GenBank/DDBJ databases">
        <authorList>
            <person name="de Groot N.N."/>
        </authorList>
    </citation>
    <scope>NUCLEOTIDE SEQUENCE [LARGE SCALE GENOMIC DNA]</scope>
    <source>
        <strain evidence="6 7">DSM 15269</strain>
    </source>
</reference>
<gene>
    <name evidence="6" type="ORF">SAMN04488516_102133</name>
</gene>
<keyword evidence="7" id="KW-1185">Reference proteome</keyword>
<keyword evidence="3" id="KW-0813">Transport</keyword>
<dbReference type="Pfam" id="PF00496">
    <property type="entry name" value="SBP_bac_5"/>
    <property type="match status" value="1"/>
</dbReference>
<dbReference type="RefSeq" id="WP_092063234.1">
    <property type="nucleotide sequence ID" value="NZ_FNIN01000002.1"/>
</dbReference>
<dbReference type="GO" id="GO:0015833">
    <property type="term" value="P:peptide transport"/>
    <property type="evidence" value="ECO:0007669"/>
    <property type="project" value="TreeGrafter"/>
</dbReference>
<dbReference type="InterPro" id="IPR039424">
    <property type="entry name" value="SBP_5"/>
</dbReference>